<organism evidence="7 8">
    <name type="scientific">Oceanobacillus iheyensis (strain DSM 14371 / CIP 107618 / JCM 11309 / KCTC 3954 / HTE831)</name>
    <dbReference type="NCBI Taxonomy" id="221109"/>
    <lineage>
        <taxon>Bacteria</taxon>
        <taxon>Bacillati</taxon>
        <taxon>Bacillota</taxon>
        <taxon>Bacilli</taxon>
        <taxon>Bacillales</taxon>
        <taxon>Bacillaceae</taxon>
        <taxon>Oceanobacillus</taxon>
    </lineage>
</organism>
<sequence length="363" mass="41057">MTYISSVGIGVPSYRIPQQDVKHIVKQLFSYSEKQIERLLPVFDHAAVEERQFVVDSSWFFDDHSFEERNHIYQTESIKHCLDAIDTCLTDSDFLHQPIPYEAVDMIVFVSSTGIATPSLDVSCINQRPFKENVQRMPLWGLGCAGGAIGLSNAMNWSKAHPDKVVLIICCELCSLTFQKQDSKKSNMVGTALFGDGASALLLVGETSSYCNQLKGTKLHLHEQSSLLKKHSEDIMGWNVRDTGFEVIFKKSIPALVHSFWKRHIAEFLQAIQYTSEDIHSFIAHPGGRKVMEAMEEVIPCTSEKLYYSYEVLRKHGNMSSVTVFYVIREWMKQGIEEGERSIISALGPGFSSELLFAEWKNV</sequence>
<dbReference type="Gene3D" id="3.40.47.10">
    <property type="match status" value="2"/>
</dbReference>
<dbReference type="PIRSF" id="PIRSF000451">
    <property type="entry name" value="PKS_III"/>
    <property type="match status" value="1"/>
</dbReference>
<dbReference type="GO" id="GO:0030639">
    <property type="term" value="P:polyketide biosynthetic process"/>
    <property type="evidence" value="ECO:0007669"/>
    <property type="project" value="TreeGrafter"/>
</dbReference>
<evidence type="ECO:0000256" key="4">
    <source>
        <dbReference type="PIRSR" id="PIRSR000451-1"/>
    </source>
</evidence>
<dbReference type="InterPro" id="IPR011141">
    <property type="entry name" value="Polyketide_synthase_type-III"/>
</dbReference>
<dbReference type="PANTHER" id="PTHR11877:SF99">
    <property type="entry name" value="1,3,6,8-TETRAHYDROXYNAPHTHALENE SYNTHASE"/>
    <property type="match status" value="1"/>
</dbReference>
<dbReference type="InterPro" id="IPR012328">
    <property type="entry name" value="Chalcone/stilbene_synt_C"/>
</dbReference>
<dbReference type="HOGENOM" id="CLU_034992_0_1_9"/>
<evidence type="ECO:0000256" key="3">
    <source>
        <dbReference type="ARBA" id="ARBA00023315"/>
    </source>
</evidence>
<evidence type="ECO:0000313" key="8">
    <source>
        <dbReference type="Proteomes" id="UP000000822"/>
    </source>
</evidence>
<dbReference type="InterPro" id="IPR001099">
    <property type="entry name" value="Chalcone/stilbene_synt_N"/>
</dbReference>
<dbReference type="RefSeq" id="WP_011066147.1">
    <property type="nucleotide sequence ID" value="NC_004193.1"/>
</dbReference>
<evidence type="ECO:0000256" key="1">
    <source>
        <dbReference type="ARBA" id="ARBA00005531"/>
    </source>
</evidence>
<feature type="domain" description="Chalcone/stilbene synthase N-terminal" evidence="5">
    <location>
        <begin position="64"/>
        <end position="203"/>
    </location>
</feature>
<protein>
    <submittedName>
        <fullName evidence="7">Naringenin-chalcone synthase</fullName>
        <ecNumber evidence="7">2.3.1.74</ecNumber>
    </submittedName>
</protein>
<feature type="active site" description="Acyl-thioester intermediate" evidence="4">
    <location>
        <position position="144"/>
    </location>
</feature>
<dbReference type="EC" id="2.3.1.74" evidence="7"/>
<evidence type="ECO:0000313" key="7">
    <source>
        <dbReference type="EMBL" id="BAC13704.1"/>
    </source>
</evidence>
<keyword evidence="3 7" id="KW-0012">Acyltransferase</keyword>
<dbReference type="SUPFAM" id="SSF53901">
    <property type="entry name" value="Thiolase-like"/>
    <property type="match status" value="2"/>
</dbReference>
<evidence type="ECO:0000259" key="6">
    <source>
        <dbReference type="Pfam" id="PF02797"/>
    </source>
</evidence>
<keyword evidence="2 7" id="KW-0808">Transferase</keyword>
<evidence type="ECO:0000256" key="2">
    <source>
        <dbReference type="ARBA" id="ARBA00022679"/>
    </source>
</evidence>
<reference evidence="7 8" key="2">
    <citation type="journal article" date="2002" name="Nucleic Acids Res.">
        <title>Genome sequence of Oceanobacillus iheyensis isolated from the Iheya Ridge and its unexpected adaptive capabilities to extreme environments.</title>
        <authorList>
            <person name="Takami H."/>
            <person name="Takaki Y."/>
            <person name="Uchiyama I."/>
        </authorList>
    </citation>
    <scope>NUCLEOTIDE SEQUENCE [LARGE SCALE GENOMIC DNA]</scope>
    <source>
        <strain evidence="8">DSM 14371 / CIP 107618 / JCM 11309 / KCTC 3954 / HTE831</strain>
    </source>
</reference>
<gene>
    <name evidence="7" type="ordered locus">OB1748</name>
</gene>
<dbReference type="EMBL" id="BA000028">
    <property type="protein sequence ID" value="BAC13704.1"/>
    <property type="molecule type" value="Genomic_DNA"/>
</dbReference>
<proteinExistence type="inferred from homology"/>
<dbReference type="KEGG" id="oih:OB1748"/>
<accession>Q8EQF2</accession>
<dbReference type="AlphaFoldDB" id="Q8EQF2"/>
<reference evidence="7 8" key="1">
    <citation type="journal article" date="2001" name="FEMS Microbiol. Lett.">
        <title>Oceanobacillus iheyensis gen. nov., sp. nov., a deep-sea extremely halotolerant and alkaliphilic species isolated from a depth of 1050 m on the Iheya Ridge.</title>
        <authorList>
            <person name="Lu J."/>
            <person name="Nogi Y."/>
            <person name="Takami H."/>
        </authorList>
    </citation>
    <scope>NUCLEOTIDE SEQUENCE [LARGE SCALE GENOMIC DNA]</scope>
    <source>
        <strain evidence="8">DSM 14371 / CIP 107618 / JCM 11309 / KCTC 3954 / HTE831</strain>
    </source>
</reference>
<dbReference type="STRING" id="221109.gene:10733988"/>
<dbReference type="Pfam" id="PF02797">
    <property type="entry name" value="Chal_sti_synt_C"/>
    <property type="match status" value="1"/>
</dbReference>
<feature type="domain" description="Chalcone/stilbene synthase C-terminal" evidence="6">
    <location>
        <begin position="231"/>
        <end position="354"/>
    </location>
</feature>
<name>Q8EQF2_OCEIH</name>
<comment type="similarity">
    <text evidence="1">Belongs to the thiolase-like superfamily. Chalcone/stilbene synthases family.</text>
</comment>
<dbReference type="OrthoDB" id="9786288at2"/>
<dbReference type="GO" id="GO:0016210">
    <property type="term" value="F:naringenin-chalcone synthase activity"/>
    <property type="evidence" value="ECO:0007669"/>
    <property type="project" value="UniProtKB-EC"/>
</dbReference>
<dbReference type="Proteomes" id="UP000000822">
    <property type="component" value="Chromosome"/>
</dbReference>
<dbReference type="CDD" id="cd00831">
    <property type="entry name" value="CHS_like"/>
    <property type="match status" value="1"/>
</dbReference>
<keyword evidence="8" id="KW-1185">Reference proteome</keyword>
<dbReference type="PhylomeDB" id="Q8EQF2"/>
<dbReference type="PANTHER" id="PTHR11877">
    <property type="entry name" value="HYDROXYMETHYLGLUTARYL-COA SYNTHASE"/>
    <property type="match status" value="1"/>
</dbReference>
<dbReference type="Pfam" id="PF00195">
    <property type="entry name" value="Chal_sti_synt_N"/>
    <property type="match status" value="1"/>
</dbReference>
<dbReference type="InterPro" id="IPR016039">
    <property type="entry name" value="Thiolase-like"/>
</dbReference>
<evidence type="ECO:0000259" key="5">
    <source>
        <dbReference type="Pfam" id="PF00195"/>
    </source>
</evidence>
<dbReference type="eggNOG" id="COG3424">
    <property type="taxonomic scope" value="Bacteria"/>
</dbReference>